<evidence type="ECO:0000313" key="2">
    <source>
        <dbReference type="EMBL" id="MDR7134498.1"/>
    </source>
</evidence>
<feature type="signal peptide" evidence="1">
    <location>
        <begin position="1"/>
        <end position="40"/>
    </location>
</feature>
<evidence type="ECO:0000256" key="1">
    <source>
        <dbReference type="SAM" id="SignalP"/>
    </source>
</evidence>
<name>A0ABU1WAB2_9GAMM</name>
<dbReference type="EMBL" id="JAVDVY010000001">
    <property type="protein sequence ID" value="MDR7134498.1"/>
    <property type="molecule type" value="Genomic_DNA"/>
</dbReference>
<proteinExistence type="predicted"/>
<dbReference type="InterPro" id="IPR025737">
    <property type="entry name" value="FApF"/>
</dbReference>
<evidence type="ECO:0008006" key="4">
    <source>
        <dbReference type="Google" id="ProtNLM"/>
    </source>
</evidence>
<dbReference type="Pfam" id="PF13557">
    <property type="entry name" value="Phenol_MetA_deg"/>
    <property type="match status" value="1"/>
</dbReference>
<reference evidence="2 3" key="1">
    <citation type="submission" date="2023-07" db="EMBL/GenBank/DDBJ databases">
        <title>Sorghum-associated microbial communities from plants grown in Nebraska, USA.</title>
        <authorList>
            <person name="Schachtman D."/>
        </authorList>
    </citation>
    <scope>NUCLEOTIDE SEQUENCE [LARGE SCALE GENOMIC DNA]</scope>
    <source>
        <strain evidence="2 3">BE198</strain>
    </source>
</reference>
<organism evidence="2 3">
    <name type="scientific">Lysobacter niastensis</name>
    <dbReference type="NCBI Taxonomy" id="380629"/>
    <lineage>
        <taxon>Bacteria</taxon>
        <taxon>Pseudomonadati</taxon>
        <taxon>Pseudomonadota</taxon>
        <taxon>Gammaproteobacteria</taxon>
        <taxon>Lysobacterales</taxon>
        <taxon>Lysobacteraceae</taxon>
        <taxon>Lysobacter</taxon>
    </lineage>
</organism>
<feature type="chain" id="PRO_5046235512" description="Transporter" evidence="1">
    <location>
        <begin position="41"/>
        <end position="321"/>
    </location>
</feature>
<accession>A0ABU1WAB2</accession>
<protein>
    <recommendedName>
        <fullName evidence="4">Transporter</fullName>
    </recommendedName>
</protein>
<comment type="caution">
    <text evidence="2">The sequence shown here is derived from an EMBL/GenBank/DDBJ whole genome shotgun (WGS) entry which is preliminary data.</text>
</comment>
<evidence type="ECO:0000313" key="3">
    <source>
        <dbReference type="Proteomes" id="UP001251524"/>
    </source>
</evidence>
<keyword evidence="1" id="KW-0732">Signal</keyword>
<dbReference type="Proteomes" id="UP001251524">
    <property type="component" value="Unassembled WGS sequence"/>
</dbReference>
<keyword evidence="3" id="KW-1185">Reference proteome</keyword>
<sequence length="321" mass="34472">MLALATAFYAVLPARSGLAQHCASASAVLILSVIAPTAHAQDIEPRAYSNAPVGVNFMIAGIVGTRGGLSTDPSIPLTDARLETSNIVLAYARVLDVGGKSGKFDIIVPYTRLDGSANYQGDPVERDVAGFGRSAFRLSVNLFGAPALSMQEFRGWKQDLIIGASLQVSPPGGQYDGSKLVNIGSNRWSFKPEIGISKARGPWTLEAQAAATFFTDNNDFFGGRTRSQRPLYSMQGHVIYNFRSGKWLSVDGTWFAGGRSTIDDRLSNDLQQNWRMGMTLAIPVDQLNSIKLSASSGVSARTGNNFDAIGLAWQYRWGGGL</sequence>
<gene>
    <name evidence="2" type="ORF">J2X06_001682</name>
</gene>